<keyword evidence="2" id="KW-0645">Protease</keyword>
<dbReference type="GO" id="GO:0008237">
    <property type="term" value="F:metallopeptidase activity"/>
    <property type="evidence" value="ECO:0007669"/>
    <property type="project" value="UniProtKB-KW"/>
</dbReference>
<gene>
    <name evidence="11" type="ORF">AC579_7300</name>
</gene>
<dbReference type="GO" id="GO:0046872">
    <property type="term" value="F:metal ion binding"/>
    <property type="evidence" value="ECO:0007669"/>
    <property type="project" value="UniProtKB-KW"/>
</dbReference>
<evidence type="ECO:0000256" key="8">
    <source>
        <dbReference type="ARBA" id="ARBA00023157"/>
    </source>
</evidence>
<keyword evidence="3" id="KW-0479">Metal-binding</keyword>
<dbReference type="InterPro" id="IPR008754">
    <property type="entry name" value="Peptidase_M43"/>
</dbReference>
<dbReference type="STRING" id="113226.A0A139I354"/>
<keyword evidence="5" id="KW-0378">Hydrolase</keyword>
<feature type="chain" id="PRO_5007297115" description="Peptidase M43 pregnancy-associated plasma-A domain-containing protein" evidence="9">
    <location>
        <begin position="18"/>
        <end position="290"/>
    </location>
</feature>
<evidence type="ECO:0000259" key="10">
    <source>
        <dbReference type="Pfam" id="PF05572"/>
    </source>
</evidence>
<sequence>MNLTLATLLTLVSVASALNYTRCGTRTPPQWHLKQLKVVDSETSSRLEPVNITAYIHVVTTPSKKTSVTPEMLMKQLRVMNDAYSQIGISFTLGDVDLTVNKEWASAALGSTPMRNMKRSLRNGTYSSLNLYFMSDLRDEYGMTGLLGQCDLPHADATASIFTLDGCVILSDTLPGGNQTGYNHGFTAVHEVGHWFGLFHVFQMDDDSMSRSLLPCTGVGDGDMVDDTPPQSTMTRGCPADNTKDSCPNLPGFDSIHNFMDYSFDRCLTEFTPGQGDRARAKYREMRLGK</sequence>
<feature type="domain" description="Peptidase M43 pregnancy-associated plasma-A" evidence="10">
    <location>
        <begin position="129"/>
        <end position="280"/>
    </location>
</feature>
<comment type="caution">
    <text evidence="11">The sequence shown here is derived from an EMBL/GenBank/DDBJ whole genome shotgun (WGS) entry which is preliminary data.</text>
</comment>
<reference evidence="11 12" key="1">
    <citation type="submission" date="2015-07" db="EMBL/GenBank/DDBJ databases">
        <title>Comparative genomics of the Sigatoka disease complex on banana suggests a link between parallel evolutionary changes in Pseudocercospora fijiensis and Pseudocercospora eumusae and increased virulence on the banana host.</title>
        <authorList>
            <person name="Chang T.-C."/>
            <person name="Salvucci A."/>
            <person name="Crous P.W."/>
            <person name="Stergiopoulos I."/>
        </authorList>
    </citation>
    <scope>NUCLEOTIDE SEQUENCE [LARGE SCALE GENOMIC DNA]</scope>
    <source>
        <strain evidence="11 12">CBS 116634</strain>
    </source>
</reference>
<keyword evidence="7" id="KW-0482">Metalloprotease</keyword>
<dbReference type="GO" id="GO:0006508">
    <property type="term" value="P:proteolysis"/>
    <property type="evidence" value="ECO:0007669"/>
    <property type="project" value="UniProtKB-KW"/>
</dbReference>
<dbReference type="InterPro" id="IPR024079">
    <property type="entry name" value="MetalloPept_cat_dom_sf"/>
</dbReference>
<evidence type="ECO:0000256" key="6">
    <source>
        <dbReference type="ARBA" id="ARBA00022833"/>
    </source>
</evidence>
<keyword evidence="6" id="KW-0862">Zinc</keyword>
<proteinExistence type="inferred from homology"/>
<dbReference type="PANTHER" id="PTHR47466:SF1">
    <property type="entry name" value="METALLOPROTEASE MEP1 (AFU_ORTHOLOGUE AFUA_1G07730)-RELATED"/>
    <property type="match status" value="1"/>
</dbReference>
<evidence type="ECO:0000256" key="5">
    <source>
        <dbReference type="ARBA" id="ARBA00022801"/>
    </source>
</evidence>
<evidence type="ECO:0000256" key="9">
    <source>
        <dbReference type="SAM" id="SignalP"/>
    </source>
</evidence>
<dbReference type="Gene3D" id="3.40.390.10">
    <property type="entry name" value="Collagenase (Catalytic Domain)"/>
    <property type="match status" value="1"/>
</dbReference>
<dbReference type="EMBL" id="LFZO01000367">
    <property type="protein sequence ID" value="KXT09150.1"/>
    <property type="molecule type" value="Genomic_DNA"/>
</dbReference>
<feature type="signal peptide" evidence="9">
    <location>
        <begin position="1"/>
        <end position="17"/>
    </location>
</feature>
<evidence type="ECO:0000256" key="1">
    <source>
        <dbReference type="ARBA" id="ARBA00008721"/>
    </source>
</evidence>
<keyword evidence="8" id="KW-1015">Disulfide bond</keyword>
<name>A0A139I354_9PEZI</name>
<dbReference type="Pfam" id="PF05572">
    <property type="entry name" value="Peptidase_M43"/>
    <property type="match status" value="1"/>
</dbReference>
<dbReference type="Proteomes" id="UP000073492">
    <property type="component" value="Unassembled WGS sequence"/>
</dbReference>
<evidence type="ECO:0000256" key="2">
    <source>
        <dbReference type="ARBA" id="ARBA00022670"/>
    </source>
</evidence>
<dbReference type="CDD" id="cd04275">
    <property type="entry name" value="ZnMc_pappalysin_like"/>
    <property type="match status" value="1"/>
</dbReference>
<evidence type="ECO:0000313" key="11">
    <source>
        <dbReference type="EMBL" id="KXT09150.1"/>
    </source>
</evidence>
<accession>A0A139I354</accession>
<evidence type="ECO:0000313" key="12">
    <source>
        <dbReference type="Proteomes" id="UP000073492"/>
    </source>
</evidence>
<evidence type="ECO:0000256" key="3">
    <source>
        <dbReference type="ARBA" id="ARBA00022723"/>
    </source>
</evidence>
<keyword evidence="12" id="KW-1185">Reference proteome</keyword>
<protein>
    <recommendedName>
        <fullName evidence="10">Peptidase M43 pregnancy-associated plasma-A domain-containing protein</fullName>
    </recommendedName>
</protein>
<evidence type="ECO:0000256" key="7">
    <source>
        <dbReference type="ARBA" id="ARBA00023049"/>
    </source>
</evidence>
<comment type="similarity">
    <text evidence="1">Belongs to the peptidase M43B family.</text>
</comment>
<dbReference type="AlphaFoldDB" id="A0A139I354"/>
<dbReference type="OrthoDB" id="536211at2759"/>
<dbReference type="PANTHER" id="PTHR47466">
    <property type="match status" value="1"/>
</dbReference>
<dbReference type="SUPFAM" id="SSF55486">
    <property type="entry name" value="Metalloproteases ('zincins'), catalytic domain"/>
    <property type="match status" value="1"/>
</dbReference>
<organism evidence="11 12">
    <name type="scientific">Pseudocercospora musae</name>
    <dbReference type="NCBI Taxonomy" id="113226"/>
    <lineage>
        <taxon>Eukaryota</taxon>
        <taxon>Fungi</taxon>
        <taxon>Dikarya</taxon>
        <taxon>Ascomycota</taxon>
        <taxon>Pezizomycotina</taxon>
        <taxon>Dothideomycetes</taxon>
        <taxon>Dothideomycetidae</taxon>
        <taxon>Mycosphaerellales</taxon>
        <taxon>Mycosphaerellaceae</taxon>
        <taxon>Pseudocercospora</taxon>
    </lineage>
</organism>
<keyword evidence="4 9" id="KW-0732">Signal</keyword>
<evidence type="ECO:0000256" key="4">
    <source>
        <dbReference type="ARBA" id="ARBA00022729"/>
    </source>
</evidence>